<reference evidence="1" key="2">
    <citation type="submission" date="2020-08" db="EMBL/GenBank/DDBJ databases">
        <title>Plant Genome Project.</title>
        <authorList>
            <person name="Zhang R.-G."/>
        </authorList>
    </citation>
    <scope>NUCLEOTIDE SEQUENCE</scope>
    <source>
        <strain evidence="1">Huo1</strain>
        <tissue evidence="1">Leaf</tissue>
    </source>
</reference>
<sequence length="167" mass="19193">MDKIRLFQFIFNKSKCYSSYANTLPCILLAKCIMIKNEEPPMAKKYWTLQTILGLSWQDGAIDILFWYIQGPIDLKGNIKVTLTCLEFSNTILKLTDVERGLLERDDGERMLREVVEEEKTVVEEEADHIRIDILNIALEAEHVHIQSGAEQVRIEIPPESEAWLGG</sequence>
<proteinExistence type="predicted"/>
<evidence type="ECO:0000313" key="1">
    <source>
        <dbReference type="EMBL" id="KAG6405367.1"/>
    </source>
</evidence>
<dbReference type="AlphaFoldDB" id="A0A8X8X2W9"/>
<evidence type="ECO:0000313" key="2">
    <source>
        <dbReference type="Proteomes" id="UP000298416"/>
    </source>
</evidence>
<dbReference type="EMBL" id="PNBA02000012">
    <property type="protein sequence ID" value="KAG6405367.1"/>
    <property type="molecule type" value="Genomic_DNA"/>
</dbReference>
<reference evidence="1" key="1">
    <citation type="submission" date="2018-01" db="EMBL/GenBank/DDBJ databases">
        <authorList>
            <person name="Mao J.F."/>
        </authorList>
    </citation>
    <scope>NUCLEOTIDE SEQUENCE</scope>
    <source>
        <strain evidence="1">Huo1</strain>
        <tissue evidence="1">Leaf</tissue>
    </source>
</reference>
<organism evidence="1">
    <name type="scientific">Salvia splendens</name>
    <name type="common">Scarlet sage</name>
    <dbReference type="NCBI Taxonomy" id="180675"/>
    <lineage>
        <taxon>Eukaryota</taxon>
        <taxon>Viridiplantae</taxon>
        <taxon>Streptophyta</taxon>
        <taxon>Embryophyta</taxon>
        <taxon>Tracheophyta</taxon>
        <taxon>Spermatophyta</taxon>
        <taxon>Magnoliopsida</taxon>
        <taxon>eudicotyledons</taxon>
        <taxon>Gunneridae</taxon>
        <taxon>Pentapetalae</taxon>
        <taxon>asterids</taxon>
        <taxon>lamiids</taxon>
        <taxon>Lamiales</taxon>
        <taxon>Lamiaceae</taxon>
        <taxon>Nepetoideae</taxon>
        <taxon>Mentheae</taxon>
        <taxon>Salviinae</taxon>
        <taxon>Salvia</taxon>
        <taxon>Salvia subgen. Calosphace</taxon>
        <taxon>core Calosphace</taxon>
    </lineage>
</organism>
<accession>A0A8X8X2W9</accession>
<gene>
    <name evidence="1" type="ORF">SASPL_132956</name>
</gene>
<protein>
    <submittedName>
        <fullName evidence="1">Uncharacterized protein</fullName>
    </submittedName>
</protein>
<comment type="caution">
    <text evidence="1">The sequence shown here is derived from an EMBL/GenBank/DDBJ whole genome shotgun (WGS) entry which is preliminary data.</text>
</comment>
<keyword evidence="2" id="KW-1185">Reference proteome</keyword>
<dbReference type="Proteomes" id="UP000298416">
    <property type="component" value="Unassembled WGS sequence"/>
</dbReference>
<name>A0A8X8X2W9_SALSN</name>